<dbReference type="Proteomes" id="UP001054252">
    <property type="component" value="Unassembled WGS sequence"/>
</dbReference>
<protein>
    <submittedName>
        <fullName evidence="1">Uncharacterized protein</fullName>
    </submittedName>
</protein>
<accession>A0AAV5J546</accession>
<evidence type="ECO:0000313" key="2">
    <source>
        <dbReference type="Proteomes" id="UP001054252"/>
    </source>
</evidence>
<gene>
    <name evidence="1" type="ORF">SLEP1_g18031</name>
</gene>
<sequence>MKRWRGWQCFKQPVHLPPKCMLLKVCQLLRPRVKGSRPGLQSLYKDMESCRGYEDIQVMWDMIHSSCPANVYETPSSNKRPSHWSFCFRPT</sequence>
<keyword evidence="2" id="KW-1185">Reference proteome</keyword>
<dbReference type="PANTHER" id="PTHR33181">
    <property type="entry name" value="OS01G0778500 PROTEIN"/>
    <property type="match status" value="1"/>
</dbReference>
<organism evidence="1 2">
    <name type="scientific">Rubroshorea leprosula</name>
    <dbReference type="NCBI Taxonomy" id="152421"/>
    <lineage>
        <taxon>Eukaryota</taxon>
        <taxon>Viridiplantae</taxon>
        <taxon>Streptophyta</taxon>
        <taxon>Embryophyta</taxon>
        <taxon>Tracheophyta</taxon>
        <taxon>Spermatophyta</taxon>
        <taxon>Magnoliopsida</taxon>
        <taxon>eudicotyledons</taxon>
        <taxon>Gunneridae</taxon>
        <taxon>Pentapetalae</taxon>
        <taxon>rosids</taxon>
        <taxon>malvids</taxon>
        <taxon>Malvales</taxon>
        <taxon>Dipterocarpaceae</taxon>
        <taxon>Rubroshorea</taxon>
    </lineage>
</organism>
<dbReference type="AlphaFoldDB" id="A0AAV5J546"/>
<comment type="caution">
    <text evidence="1">The sequence shown here is derived from an EMBL/GenBank/DDBJ whole genome shotgun (WGS) entry which is preliminary data.</text>
</comment>
<dbReference type="PANTHER" id="PTHR33181:SF15">
    <property type="entry name" value="PROTEIN FAR1-RELATED SEQUENCE"/>
    <property type="match status" value="1"/>
</dbReference>
<dbReference type="EMBL" id="BPVZ01000024">
    <property type="protein sequence ID" value="GKV06102.1"/>
    <property type="molecule type" value="Genomic_DNA"/>
</dbReference>
<evidence type="ECO:0000313" key="1">
    <source>
        <dbReference type="EMBL" id="GKV06102.1"/>
    </source>
</evidence>
<proteinExistence type="predicted"/>
<name>A0AAV5J546_9ROSI</name>
<reference evidence="1 2" key="1">
    <citation type="journal article" date="2021" name="Commun. Biol.">
        <title>The genome of Shorea leprosula (Dipterocarpaceae) highlights the ecological relevance of drought in aseasonal tropical rainforests.</title>
        <authorList>
            <person name="Ng K.K.S."/>
            <person name="Kobayashi M.J."/>
            <person name="Fawcett J.A."/>
            <person name="Hatakeyama M."/>
            <person name="Paape T."/>
            <person name="Ng C.H."/>
            <person name="Ang C.C."/>
            <person name="Tnah L.H."/>
            <person name="Lee C.T."/>
            <person name="Nishiyama T."/>
            <person name="Sese J."/>
            <person name="O'Brien M.J."/>
            <person name="Copetti D."/>
            <person name="Mohd Noor M.I."/>
            <person name="Ong R.C."/>
            <person name="Putra M."/>
            <person name="Sireger I.Z."/>
            <person name="Indrioko S."/>
            <person name="Kosugi Y."/>
            <person name="Izuno A."/>
            <person name="Isagi Y."/>
            <person name="Lee S.L."/>
            <person name="Shimizu K.K."/>
        </authorList>
    </citation>
    <scope>NUCLEOTIDE SEQUENCE [LARGE SCALE GENOMIC DNA]</scope>
    <source>
        <strain evidence="1">214</strain>
    </source>
</reference>